<comment type="subcellular location">
    <subcellularLocation>
        <location evidence="1">Nucleus</location>
    </subcellularLocation>
</comment>
<feature type="region of interest" description="Disordered" evidence="10">
    <location>
        <begin position="1"/>
        <end position="47"/>
    </location>
</feature>
<dbReference type="PROSITE" id="PS50294">
    <property type="entry name" value="WD_REPEATS_REGION"/>
    <property type="match status" value="2"/>
</dbReference>
<dbReference type="SUPFAM" id="SSF50978">
    <property type="entry name" value="WD40 repeat-like"/>
    <property type="match status" value="1"/>
</dbReference>
<evidence type="ECO:0000256" key="10">
    <source>
        <dbReference type="SAM" id="MobiDB-lite"/>
    </source>
</evidence>
<feature type="repeat" description="WD" evidence="9">
    <location>
        <begin position="442"/>
        <end position="474"/>
    </location>
</feature>
<dbReference type="SMART" id="SM00320">
    <property type="entry name" value="WD40"/>
    <property type="match status" value="7"/>
</dbReference>
<evidence type="ECO:0000256" key="5">
    <source>
        <dbReference type="ARBA" id="ARBA00022737"/>
    </source>
</evidence>
<dbReference type="FunFam" id="2.130.10.10:FF:000034">
    <property type="entry name" value="Pre-mRNA-processing factor 17, putative"/>
    <property type="match status" value="1"/>
</dbReference>
<dbReference type="Pfam" id="PF00400">
    <property type="entry name" value="WD40"/>
    <property type="match status" value="5"/>
</dbReference>
<evidence type="ECO:0000256" key="9">
    <source>
        <dbReference type="PROSITE-ProRule" id="PRU00221"/>
    </source>
</evidence>
<evidence type="ECO:0000256" key="7">
    <source>
        <dbReference type="ARBA" id="ARBA00023242"/>
    </source>
</evidence>
<keyword evidence="6" id="KW-0508">mRNA splicing</keyword>
<protein>
    <recommendedName>
        <fullName evidence="8">Pre-mRNA-processing factor 17</fullName>
    </recommendedName>
</protein>
<dbReference type="InterPro" id="IPR001680">
    <property type="entry name" value="WD40_rpt"/>
</dbReference>
<keyword evidence="2 9" id="KW-0853">WD repeat</keyword>
<sequence length="612" mass="67474">MQALLEYGSADDDSEEEEPVKQSAAVGALARPSRAVNTRPAVDSASYALQRRRAGDYSVALRASASSEASDAKAGVQALSAVLMGQSKRNLPSALMSAPTAGPRHPFKKERAVEVNGVENMATGAVLEPAVVENYDFEGQFNSFNNQGFAIDAYGHLQGDATAVAKRPRPEQGVAKKKKRRPERAADGSLLPPALAEADDPTSLGPWAQEAEGEDVVAVRAEATSEEQAGEAVEPQPGRTAEEDYDAMVERKRGGLLPPRHNRHTQAAAPQSVFHGDNERDYQGRSWTTPPTGLRADPEGEHPCYLPKKIVHTWTGHTKGVNKIRWLPQYGHLLLSCSMDGTAKIWDVYNDRRCMRTYSGHSLGIKDIDFSPDGTKFLTTSFDRFIRLWDVETGQCVSTFTNRKMAYTVRIHPEDTHNFLAACSDNKVVQYDVNSGDIVQEYDYHLEAVNSVCYVDGNKRFISTSDDKKILVWEWGLPVPMKYINEPNMHAIHSTCLHPSGSFWVGQSMDNSIVVYQATPKFKAVGRKSFKGLVNAGYSIGLSFSPNGKFLASGDGEGRMMFYDFRSSKNVKRIRAHDGSADRGVCMDAQWHPLEPSWVASAGWDGRIKLWD</sequence>
<gene>
    <name evidence="11" type="ORF">PPYR1160_LOCUS14770</name>
</gene>
<keyword evidence="3" id="KW-0507">mRNA processing</keyword>
<evidence type="ECO:0000256" key="6">
    <source>
        <dbReference type="ARBA" id="ARBA00023187"/>
    </source>
</evidence>
<feature type="region of interest" description="Disordered" evidence="10">
    <location>
        <begin position="276"/>
        <end position="300"/>
    </location>
</feature>
<dbReference type="InterPro" id="IPR015943">
    <property type="entry name" value="WD40/YVTN_repeat-like_dom_sf"/>
</dbReference>
<feature type="region of interest" description="Disordered" evidence="10">
    <location>
        <begin position="161"/>
        <end position="241"/>
    </location>
</feature>
<accession>A0A7R9YFU6</accession>
<organism evidence="11">
    <name type="scientific">Pinguiococcus pyrenoidosus</name>
    <dbReference type="NCBI Taxonomy" id="172671"/>
    <lineage>
        <taxon>Eukaryota</taxon>
        <taxon>Sar</taxon>
        <taxon>Stramenopiles</taxon>
        <taxon>Ochrophyta</taxon>
        <taxon>Pinguiophyceae</taxon>
        <taxon>Pinguiochrysidales</taxon>
        <taxon>Pinguiochrysidaceae</taxon>
        <taxon>Pinguiococcus</taxon>
    </lineage>
</organism>
<evidence type="ECO:0000256" key="1">
    <source>
        <dbReference type="ARBA" id="ARBA00004123"/>
    </source>
</evidence>
<dbReference type="GO" id="GO:0003729">
    <property type="term" value="F:mRNA binding"/>
    <property type="evidence" value="ECO:0007669"/>
    <property type="project" value="TreeGrafter"/>
</dbReference>
<proteinExistence type="predicted"/>
<keyword evidence="5" id="KW-0677">Repeat</keyword>
<evidence type="ECO:0000256" key="4">
    <source>
        <dbReference type="ARBA" id="ARBA00022728"/>
    </source>
</evidence>
<feature type="repeat" description="WD" evidence="9">
    <location>
        <begin position="599"/>
        <end position="612"/>
    </location>
</feature>
<dbReference type="GO" id="GO:0071013">
    <property type="term" value="C:catalytic step 2 spliceosome"/>
    <property type="evidence" value="ECO:0007669"/>
    <property type="project" value="InterPro"/>
</dbReference>
<dbReference type="PANTHER" id="PTHR43979">
    <property type="entry name" value="PRE-MRNA-PROCESSING FACTOR 17"/>
    <property type="match status" value="1"/>
</dbReference>
<feature type="repeat" description="WD" evidence="9">
    <location>
        <begin position="314"/>
        <end position="356"/>
    </location>
</feature>
<dbReference type="InterPro" id="IPR032847">
    <property type="entry name" value="PRPF17"/>
</dbReference>
<evidence type="ECO:0000313" key="11">
    <source>
        <dbReference type="EMBL" id="CAD8265267.1"/>
    </source>
</evidence>
<name>A0A7R9YFU6_9STRA</name>
<dbReference type="Gene3D" id="2.130.10.10">
    <property type="entry name" value="YVTN repeat-like/Quinoprotein amine dehydrogenase"/>
    <property type="match status" value="1"/>
</dbReference>
<feature type="compositionally biased region" description="Acidic residues" evidence="10">
    <location>
        <begin position="9"/>
        <end position="18"/>
    </location>
</feature>
<dbReference type="PROSITE" id="PS50082">
    <property type="entry name" value="WD_REPEATS_2"/>
    <property type="match status" value="4"/>
</dbReference>
<dbReference type="PRINTS" id="PR00320">
    <property type="entry name" value="GPROTEINBRPT"/>
</dbReference>
<evidence type="ECO:0000256" key="3">
    <source>
        <dbReference type="ARBA" id="ARBA00022664"/>
    </source>
</evidence>
<dbReference type="CDD" id="cd00200">
    <property type="entry name" value="WD40"/>
    <property type="match status" value="1"/>
</dbReference>
<keyword evidence="4" id="KW-0747">Spliceosome</keyword>
<keyword evidence="7" id="KW-0539">Nucleus</keyword>
<reference evidence="11" key="1">
    <citation type="submission" date="2021-01" db="EMBL/GenBank/DDBJ databases">
        <authorList>
            <person name="Corre E."/>
            <person name="Pelletier E."/>
            <person name="Niang G."/>
            <person name="Scheremetjew M."/>
            <person name="Finn R."/>
            <person name="Kale V."/>
            <person name="Holt S."/>
            <person name="Cochrane G."/>
            <person name="Meng A."/>
            <person name="Brown T."/>
            <person name="Cohen L."/>
        </authorList>
    </citation>
    <scope>NUCLEOTIDE SEQUENCE</scope>
    <source>
        <strain evidence="11">CCMP2078</strain>
    </source>
</reference>
<evidence type="ECO:0000256" key="8">
    <source>
        <dbReference type="ARBA" id="ARBA00068146"/>
    </source>
</evidence>
<dbReference type="InterPro" id="IPR020472">
    <property type="entry name" value="WD40_PAC1"/>
</dbReference>
<dbReference type="EMBL" id="HBEA01019452">
    <property type="protein sequence ID" value="CAD8265267.1"/>
    <property type="molecule type" value="Transcribed_RNA"/>
</dbReference>
<dbReference type="InterPro" id="IPR019775">
    <property type="entry name" value="WD40_repeat_CS"/>
</dbReference>
<evidence type="ECO:0000256" key="2">
    <source>
        <dbReference type="ARBA" id="ARBA00022574"/>
    </source>
</evidence>
<dbReference type="PROSITE" id="PS00678">
    <property type="entry name" value="WD_REPEATS_1"/>
    <property type="match status" value="1"/>
</dbReference>
<dbReference type="GO" id="GO:0000398">
    <property type="term" value="P:mRNA splicing, via spliceosome"/>
    <property type="evidence" value="ECO:0007669"/>
    <property type="project" value="InterPro"/>
</dbReference>
<dbReference type="AlphaFoldDB" id="A0A7R9YFU6"/>
<dbReference type="InterPro" id="IPR036322">
    <property type="entry name" value="WD40_repeat_dom_sf"/>
</dbReference>
<dbReference type="PANTHER" id="PTHR43979:SF1">
    <property type="entry name" value="PRE-MRNA-PROCESSING FACTOR 17"/>
    <property type="match status" value="1"/>
</dbReference>
<feature type="repeat" description="WD" evidence="9">
    <location>
        <begin position="358"/>
        <end position="399"/>
    </location>
</feature>